<keyword evidence="1" id="KW-0378">Hydrolase</keyword>
<sequence>MAAQTSWDAVGLVAALNNWVVDSGASTHMTPDDGTLHNSSSSTTPYRVTVGNGSTIPSSRCGSSVLFTPSGHSFHLKQVLHVPSLVRNLLSIRKFTHDNSCSMEFDPFSFSVKDLQTKAVIYRCNSGGDLYTFLAVPPSTSSAFVSSMVSPEVWHRHLGHPRHDATVSIQHSSPTHQIKSSLHLCHACQLGKHVQLSFSTSTTMSSAPFDLVHCDLWTSPVMSMSGYQYYLVIIDDFSHFYWSFPLRAKSDVFAELEAFFAFIRT</sequence>
<dbReference type="PANTHER" id="PTHR42648">
    <property type="entry name" value="TRANSPOSASE, PUTATIVE-RELATED"/>
    <property type="match status" value="1"/>
</dbReference>
<dbReference type="AlphaFoldDB" id="A0A0A9H024"/>
<evidence type="ECO:0000256" key="1">
    <source>
        <dbReference type="ARBA" id="ARBA00022670"/>
    </source>
</evidence>
<dbReference type="InterPro" id="IPR054722">
    <property type="entry name" value="PolX-like_BBD"/>
</dbReference>
<dbReference type="SUPFAM" id="SSF53098">
    <property type="entry name" value="Ribonuclease H-like"/>
    <property type="match status" value="1"/>
</dbReference>
<keyword evidence="1" id="KW-0645">Protease</keyword>
<dbReference type="InterPro" id="IPR039537">
    <property type="entry name" value="Retrotran_Ty1/copia-like"/>
</dbReference>
<dbReference type="GO" id="GO:0006508">
    <property type="term" value="P:proteolysis"/>
    <property type="evidence" value="ECO:0007669"/>
    <property type="project" value="UniProtKB-KW"/>
</dbReference>
<feature type="domain" description="Retrovirus-related Pol polyprotein from transposon TNT 1-94-like beta-barrel" evidence="3">
    <location>
        <begin position="19"/>
        <end position="97"/>
    </location>
</feature>
<dbReference type="PANTHER" id="PTHR42648:SF26">
    <property type="entry name" value="INTEGRASE CATALYTIC DOMAIN-CONTAINING PROTEIN"/>
    <property type="match status" value="1"/>
</dbReference>
<accession>A0A0A9H024</accession>
<dbReference type="Pfam" id="PF22936">
    <property type="entry name" value="Pol_BBD"/>
    <property type="match status" value="1"/>
</dbReference>
<dbReference type="GO" id="GO:0008233">
    <property type="term" value="F:peptidase activity"/>
    <property type="evidence" value="ECO:0007669"/>
    <property type="project" value="UniProtKB-KW"/>
</dbReference>
<dbReference type="InterPro" id="IPR025724">
    <property type="entry name" value="GAG-pre-integrase_dom"/>
</dbReference>
<dbReference type="InterPro" id="IPR012337">
    <property type="entry name" value="RNaseH-like_sf"/>
</dbReference>
<name>A0A0A9H024_ARUDO</name>
<reference evidence="4" key="1">
    <citation type="submission" date="2014-09" db="EMBL/GenBank/DDBJ databases">
        <authorList>
            <person name="Magalhaes I.L.F."/>
            <person name="Oliveira U."/>
            <person name="Santos F.R."/>
            <person name="Vidigal T.H.D.A."/>
            <person name="Brescovit A.D."/>
            <person name="Santos A.J."/>
        </authorList>
    </citation>
    <scope>NUCLEOTIDE SEQUENCE</scope>
    <source>
        <tissue evidence="4">Shoot tissue taken approximately 20 cm above the soil surface</tissue>
    </source>
</reference>
<dbReference type="GO" id="GO:0003676">
    <property type="term" value="F:nucleic acid binding"/>
    <property type="evidence" value="ECO:0007669"/>
    <property type="project" value="InterPro"/>
</dbReference>
<reference evidence="4" key="2">
    <citation type="journal article" date="2015" name="Data Brief">
        <title>Shoot transcriptome of the giant reed, Arundo donax.</title>
        <authorList>
            <person name="Barrero R.A."/>
            <person name="Guerrero F.D."/>
            <person name="Moolhuijzen P."/>
            <person name="Goolsby J.A."/>
            <person name="Tidwell J."/>
            <person name="Bellgard S.E."/>
            <person name="Bellgard M.I."/>
        </authorList>
    </citation>
    <scope>NUCLEOTIDE SEQUENCE</scope>
    <source>
        <tissue evidence="4">Shoot tissue taken approximately 20 cm above the soil surface</tissue>
    </source>
</reference>
<evidence type="ECO:0000259" key="2">
    <source>
        <dbReference type="Pfam" id="PF13976"/>
    </source>
</evidence>
<evidence type="ECO:0000259" key="3">
    <source>
        <dbReference type="Pfam" id="PF22936"/>
    </source>
</evidence>
<protein>
    <submittedName>
        <fullName evidence="4">Uncharacterized protein</fullName>
    </submittedName>
</protein>
<dbReference type="EMBL" id="GBRH01167311">
    <property type="protein sequence ID" value="JAE30585.1"/>
    <property type="molecule type" value="Transcribed_RNA"/>
</dbReference>
<evidence type="ECO:0000313" key="4">
    <source>
        <dbReference type="EMBL" id="JAE30585.1"/>
    </source>
</evidence>
<organism evidence="4">
    <name type="scientific">Arundo donax</name>
    <name type="common">Giant reed</name>
    <name type="synonym">Donax arundinaceus</name>
    <dbReference type="NCBI Taxonomy" id="35708"/>
    <lineage>
        <taxon>Eukaryota</taxon>
        <taxon>Viridiplantae</taxon>
        <taxon>Streptophyta</taxon>
        <taxon>Embryophyta</taxon>
        <taxon>Tracheophyta</taxon>
        <taxon>Spermatophyta</taxon>
        <taxon>Magnoliopsida</taxon>
        <taxon>Liliopsida</taxon>
        <taxon>Poales</taxon>
        <taxon>Poaceae</taxon>
        <taxon>PACMAD clade</taxon>
        <taxon>Arundinoideae</taxon>
        <taxon>Arundineae</taxon>
        <taxon>Arundo</taxon>
    </lineage>
</organism>
<dbReference type="Pfam" id="PF13976">
    <property type="entry name" value="gag_pre-integrs"/>
    <property type="match status" value="1"/>
</dbReference>
<dbReference type="InterPro" id="IPR036397">
    <property type="entry name" value="RNaseH_sf"/>
</dbReference>
<proteinExistence type="predicted"/>
<dbReference type="Gene3D" id="3.30.420.10">
    <property type="entry name" value="Ribonuclease H-like superfamily/Ribonuclease H"/>
    <property type="match status" value="1"/>
</dbReference>
<feature type="domain" description="GAG-pre-integrase" evidence="2">
    <location>
        <begin position="130"/>
        <end position="193"/>
    </location>
</feature>